<evidence type="ECO:0000256" key="7">
    <source>
        <dbReference type="PIRSR" id="PIRSR611150-1"/>
    </source>
</evidence>
<evidence type="ECO:0000256" key="8">
    <source>
        <dbReference type="PIRSR" id="PIRSR611150-2"/>
    </source>
</evidence>
<dbReference type="OrthoDB" id="3225429at2759"/>
<dbReference type="SMART" id="SM01110">
    <property type="entry name" value="Cutinase"/>
    <property type="match status" value="1"/>
</dbReference>
<dbReference type="KEGG" id="cci:CC1G_09365"/>
<evidence type="ECO:0000256" key="3">
    <source>
        <dbReference type="ARBA" id="ARBA00022729"/>
    </source>
</evidence>
<dbReference type="AlphaFoldDB" id="A8NB05"/>
<dbReference type="EC" id="3.1.1.74" evidence="2"/>
<dbReference type="OMA" id="QWMADNC"/>
<dbReference type="GO" id="GO:0016052">
    <property type="term" value="P:carbohydrate catabolic process"/>
    <property type="evidence" value="ECO:0007669"/>
    <property type="project" value="TreeGrafter"/>
</dbReference>
<evidence type="ECO:0000256" key="4">
    <source>
        <dbReference type="ARBA" id="ARBA00022801"/>
    </source>
</evidence>
<sequence>MRLSPLLPLITLASLTLATPVPIPNPIIEHDDLDIRDLLEARQVTCRSVHVLFARGTAETPTLGEVVGPGFRDNLIKVLPSSRTLSFAGISYAASYLGYLQGGDKEGAKTMATAAANIAKSCPSAKIFLSGYSQGAQVVHLAAAQLASSVQSRINGVITFGDPYVKRALPGAMENRRKTFCNDGDKICEGLPLVTDPHMNYKSSWDPAARWVAFRV</sequence>
<proteinExistence type="inferred from homology"/>
<dbReference type="InterPro" id="IPR011150">
    <property type="entry name" value="Cutinase_monf"/>
</dbReference>
<comment type="catalytic activity">
    <reaction evidence="6">
        <text>cutin + H2O = cutin monomers.</text>
        <dbReference type="EC" id="3.1.1.74"/>
    </reaction>
</comment>
<dbReference type="PRINTS" id="PR00129">
    <property type="entry name" value="CUTINASE"/>
</dbReference>
<feature type="chain" id="PRO_5002724118" description="cutinase" evidence="9">
    <location>
        <begin position="19"/>
        <end position="216"/>
    </location>
</feature>
<evidence type="ECO:0000256" key="2">
    <source>
        <dbReference type="ARBA" id="ARBA00013095"/>
    </source>
</evidence>
<dbReference type="PANTHER" id="PTHR48250:SF2">
    <property type="entry name" value="CUTINASE"/>
    <property type="match status" value="1"/>
</dbReference>
<dbReference type="InterPro" id="IPR029058">
    <property type="entry name" value="AB_hydrolase_fold"/>
</dbReference>
<dbReference type="ESTHER" id="copc7-a8nb05">
    <property type="family name" value="Cutinase"/>
</dbReference>
<dbReference type="SUPFAM" id="SSF53474">
    <property type="entry name" value="alpha/beta-Hydrolases"/>
    <property type="match status" value="1"/>
</dbReference>
<evidence type="ECO:0000313" key="10">
    <source>
        <dbReference type="EMBL" id="EAU89783.1"/>
    </source>
</evidence>
<dbReference type="EMBL" id="AACS02000009">
    <property type="protein sequence ID" value="EAU89783.1"/>
    <property type="molecule type" value="Genomic_DNA"/>
</dbReference>
<evidence type="ECO:0000256" key="5">
    <source>
        <dbReference type="ARBA" id="ARBA00023157"/>
    </source>
</evidence>
<dbReference type="eggNOG" id="ENOG502S3AW">
    <property type="taxonomic scope" value="Eukaryota"/>
</dbReference>
<dbReference type="VEuPathDB" id="FungiDB:CC1G_09365"/>
<dbReference type="RefSeq" id="XP_001832007.1">
    <property type="nucleotide sequence ID" value="XM_001831955.1"/>
</dbReference>
<keyword evidence="4" id="KW-0378">Hydrolase</keyword>
<dbReference type="PANTHER" id="PTHR48250">
    <property type="entry name" value="CUTINASE 2-RELATED"/>
    <property type="match status" value="1"/>
</dbReference>
<evidence type="ECO:0000256" key="9">
    <source>
        <dbReference type="SAM" id="SignalP"/>
    </source>
</evidence>
<feature type="active site" description="Nucleophile" evidence="7">
    <location>
        <position position="133"/>
    </location>
</feature>
<protein>
    <recommendedName>
        <fullName evidence="2">cutinase</fullName>
        <ecNumber evidence="2">3.1.1.74</ecNumber>
    </recommendedName>
</protein>
<evidence type="ECO:0000256" key="1">
    <source>
        <dbReference type="ARBA" id="ARBA00007534"/>
    </source>
</evidence>
<gene>
    <name evidence="10" type="ORF">CC1G_09365</name>
</gene>
<evidence type="ECO:0000313" key="11">
    <source>
        <dbReference type="Proteomes" id="UP000001861"/>
    </source>
</evidence>
<comment type="similarity">
    <text evidence="1">Belongs to the cutinase family.</text>
</comment>
<feature type="signal peptide" evidence="9">
    <location>
        <begin position="1"/>
        <end position="18"/>
    </location>
</feature>
<dbReference type="InterPro" id="IPR000675">
    <property type="entry name" value="Cutinase/axe"/>
</dbReference>
<dbReference type="Proteomes" id="UP000001861">
    <property type="component" value="Unassembled WGS sequence"/>
</dbReference>
<dbReference type="Gene3D" id="3.40.50.1820">
    <property type="entry name" value="alpha/beta hydrolase"/>
    <property type="match status" value="1"/>
</dbReference>
<organism evidence="10 11">
    <name type="scientific">Coprinopsis cinerea (strain Okayama-7 / 130 / ATCC MYA-4618 / FGSC 9003)</name>
    <name type="common">Inky cap fungus</name>
    <name type="synonym">Hormographiella aspergillata</name>
    <dbReference type="NCBI Taxonomy" id="240176"/>
    <lineage>
        <taxon>Eukaryota</taxon>
        <taxon>Fungi</taxon>
        <taxon>Dikarya</taxon>
        <taxon>Basidiomycota</taxon>
        <taxon>Agaricomycotina</taxon>
        <taxon>Agaricomycetes</taxon>
        <taxon>Agaricomycetidae</taxon>
        <taxon>Agaricales</taxon>
        <taxon>Agaricineae</taxon>
        <taxon>Psathyrellaceae</taxon>
        <taxon>Coprinopsis</taxon>
    </lineage>
</organism>
<feature type="disulfide bond" evidence="8">
    <location>
        <begin position="181"/>
        <end position="188"/>
    </location>
</feature>
<dbReference type="Pfam" id="PF01083">
    <property type="entry name" value="Cutinase"/>
    <property type="match status" value="1"/>
</dbReference>
<feature type="active site" evidence="7">
    <location>
        <position position="185"/>
    </location>
</feature>
<dbReference type="GO" id="GO:0005576">
    <property type="term" value="C:extracellular region"/>
    <property type="evidence" value="ECO:0007669"/>
    <property type="project" value="InterPro"/>
</dbReference>
<evidence type="ECO:0000256" key="6">
    <source>
        <dbReference type="ARBA" id="ARBA00034045"/>
    </source>
</evidence>
<accession>A8NB05</accession>
<dbReference type="GO" id="GO:0050525">
    <property type="term" value="F:cutinase activity"/>
    <property type="evidence" value="ECO:0007669"/>
    <property type="project" value="UniProtKB-EC"/>
</dbReference>
<comment type="caution">
    <text evidence="10">The sequence shown here is derived from an EMBL/GenBank/DDBJ whole genome shotgun (WGS) entry which is preliminary data.</text>
</comment>
<keyword evidence="5 8" id="KW-1015">Disulfide bond</keyword>
<keyword evidence="11" id="KW-1185">Reference proteome</keyword>
<keyword evidence="3 9" id="KW-0732">Signal</keyword>
<name>A8NB05_COPC7</name>
<reference evidence="10 11" key="1">
    <citation type="journal article" date="2010" name="Proc. Natl. Acad. Sci. U.S.A.">
        <title>Insights into evolution of multicellular fungi from the assembled chromosomes of the mushroom Coprinopsis cinerea (Coprinus cinereus).</title>
        <authorList>
            <person name="Stajich J.E."/>
            <person name="Wilke S.K."/>
            <person name="Ahren D."/>
            <person name="Au C.H."/>
            <person name="Birren B.W."/>
            <person name="Borodovsky M."/>
            <person name="Burns C."/>
            <person name="Canback B."/>
            <person name="Casselton L.A."/>
            <person name="Cheng C.K."/>
            <person name="Deng J."/>
            <person name="Dietrich F.S."/>
            <person name="Fargo D.C."/>
            <person name="Farman M.L."/>
            <person name="Gathman A.C."/>
            <person name="Goldberg J."/>
            <person name="Guigo R."/>
            <person name="Hoegger P.J."/>
            <person name="Hooker J.B."/>
            <person name="Huggins A."/>
            <person name="James T.Y."/>
            <person name="Kamada T."/>
            <person name="Kilaru S."/>
            <person name="Kodira C."/>
            <person name="Kues U."/>
            <person name="Kupfer D."/>
            <person name="Kwan H.S."/>
            <person name="Lomsadze A."/>
            <person name="Li W."/>
            <person name="Lilly W.W."/>
            <person name="Ma L.J."/>
            <person name="Mackey A.J."/>
            <person name="Manning G."/>
            <person name="Martin F."/>
            <person name="Muraguchi H."/>
            <person name="Natvig D.O."/>
            <person name="Palmerini H."/>
            <person name="Ramesh M.A."/>
            <person name="Rehmeyer C.J."/>
            <person name="Roe B.A."/>
            <person name="Shenoy N."/>
            <person name="Stanke M."/>
            <person name="Ter-Hovhannisyan V."/>
            <person name="Tunlid A."/>
            <person name="Velagapudi R."/>
            <person name="Vision T.J."/>
            <person name="Zeng Q."/>
            <person name="Zolan M.E."/>
            <person name="Pukkila P.J."/>
        </authorList>
    </citation>
    <scope>NUCLEOTIDE SEQUENCE [LARGE SCALE GENOMIC DNA]</scope>
    <source>
        <strain evidence="11">Okayama-7 / 130 / ATCC MYA-4618 / FGSC 9003</strain>
    </source>
</reference>
<feature type="active site" description="Proton donor/acceptor" evidence="7">
    <location>
        <position position="198"/>
    </location>
</feature>
<dbReference type="InParanoid" id="A8NB05"/>
<feature type="disulfide bond" evidence="8">
    <location>
        <begin position="46"/>
        <end position="122"/>
    </location>
</feature>
<dbReference type="GeneID" id="6008488"/>